<dbReference type="AlphaFoldDB" id="A0A1H1L2G3"/>
<dbReference type="HAMAP" id="MF_00081">
    <property type="entry name" value="HrcA"/>
    <property type="match status" value="1"/>
</dbReference>
<protein>
    <recommendedName>
        <fullName evidence="6">Heat-inducible transcription repressor HrcA</fullName>
    </recommendedName>
</protein>
<sequence length="337" mass="36333">MVSDRGLEVLRAIVQDYVALREPVGSKAIVERHAFGVSAATIRNDMALLEEEELIVAPHTSSGRVPTDKGYRVFVDRLQRMQPLTQAQRLAITRFLDESVDRDDVLDRTARLLSQLTNQVALVQVPIRRHALVRRVELVAVSERRVLAVLILDSGRVEQRVLDAGQRIDPEQAGALGRAFTEMIGDRSPADAQQRLAEAAASAPASLGPATAAVAHALGEMLQTGGGDRIVMAGASNLVREERDFHGTVTPVLDAIEEQVTLLRLFAEMGGDGGVATRIGRELHGPLGEASIVASTYSTDGIEGHVGVLGPTRMDYAGNMAAVRAVARYLTRLLSED</sequence>
<dbReference type="Proteomes" id="UP000199649">
    <property type="component" value="Chromosome I"/>
</dbReference>
<keyword evidence="1 6" id="KW-0678">Repressor</keyword>
<dbReference type="STRING" id="684552.SAMN04489719_0380"/>
<keyword evidence="9" id="KW-1185">Reference proteome</keyword>
<evidence type="ECO:0000256" key="4">
    <source>
        <dbReference type="ARBA" id="ARBA00023163"/>
    </source>
</evidence>
<accession>A0A1H1L2G3</accession>
<organism evidence="8 9">
    <name type="scientific">Agrococcus carbonis</name>
    <dbReference type="NCBI Taxonomy" id="684552"/>
    <lineage>
        <taxon>Bacteria</taxon>
        <taxon>Bacillati</taxon>
        <taxon>Actinomycetota</taxon>
        <taxon>Actinomycetes</taxon>
        <taxon>Micrococcales</taxon>
        <taxon>Microbacteriaceae</taxon>
        <taxon>Agrococcus</taxon>
    </lineage>
</organism>
<dbReference type="PANTHER" id="PTHR34824">
    <property type="entry name" value="HEAT-INDUCIBLE TRANSCRIPTION REPRESSOR HRCA"/>
    <property type="match status" value="1"/>
</dbReference>
<name>A0A1H1L2G3_9MICO</name>
<evidence type="ECO:0000256" key="1">
    <source>
        <dbReference type="ARBA" id="ARBA00022491"/>
    </source>
</evidence>
<keyword evidence="4 6" id="KW-0804">Transcription</keyword>
<dbReference type="Gene3D" id="3.30.390.60">
    <property type="entry name" value="Heat-inducible transcription repressor hrca homolog, domain 3"/>
    <property type="match status" value="1"/>
</dbReference>
<dbReference type="InterPro" id="IPR036390">
    <property type="entry name" value="WH_DNA-bd_sf"/>
</dbReference>
<evidence type="ECO:0000313" key="8">
    <source>
        <dbReference type="EMBL" id="SDR68693.1"/>
    </source>
</evidence>
<comment type="similarity">
    <text evidence="6">Belongs to the HrcA family.</text>
</comment>
<dbReference type="Gene3D" id="1.10.10.10">
    <property type="entry name" value="Winged helix-like DNA-binding domain superfamily/Winged helix DNA-binding domain"/>
    <property type="match status" value="1"/>
</dbReference>
<dbReference type="Pfam" id="PF01628">
    <property type="entry name" value="HrcA"/>
    <property type="match status" value="1"/>
</dbReference>
<dbReference type="InterPro" id="IPR002571">
    <property type="entry name" value="HrcA"/>
</dbReference>
<evidence type="ECO:0000256" key="6">
    <source>
        <dbReference type="HAMAP-Rule" id="MF_00081"/>
    </source>
</evidence>
<comment type="function">
    <text evidence="5 6">Negative regulator of class I heat shock genes (grpE-dnaK-dnaJ and groELS operons). Prevents heat-shock induction of these operons.</text>
</comment>
<dbReference type="EMBL" id="LT629734">
    <property type="protein sequence ID" value="SDR68693.1"/>
    <property type="molecule type" value="Genomic_DNA"/>
</dbReference>
<keyword evidence="3 6" id="KW-0346">Stress response</keyword>
<dbReference type="GO" id="GO:0045892">
    <property type="term" value="P:negative regulation of DNA-templated transcription"/>
    <property type="evidence" value="ECO:0007669"/>
    <property type="project" value="UniProtKB-UniRule"/>
</dbReference>
<feature type="domain" description="Heat-inducible transcription repressor HrcA C-terminal" evidence="7">
    <location>
        <begin position="103"/>
        <end position="318"/>
    </location>
</feature>
<dbReference type="PIRSF" id="PIRSF005485">
    <property type="entry name" value="HrcA"/>
    <property type="match status" value="1"/>
</dbReference>
<dbReference type="OrthoDB" id="9783139at2"/>
<dbReference type="RefSeq" id="WP_092665428.1">
    <property type="nucleotide sequence ID" value="NZ_LT629734.1"/>
</dbReference>
<reference evidence="9" key="1">
    <citation type="submission" date="2016-10" db="EMBL/GenBank/DDBJ databases">
        <authorList>
            <person name="Varghese N."/>
            <person name="Submissions S."/>
        </authorList>
    </citation>
    <scope>NUCLEOTIDE SEQUENCE [LARGE SCALE GENOMIC DNA]</scope>
    <source>
        <strain evidence="9">DSM 22965</strain>
    </source>
</reference>
<dbReference type="PANTHER" id="PTHR34824:SF1">
    <property type="entry name" value="HEAT-INDUCIBLE TRANSCRIPTION REPRESSOR HRCA"/>
    <property type="match status" value="1"/>
</dbReference>
<dbReference type="InterPro" id="IPR023120">
    <property type="entry name" value="WHTH_transcript_rep_HrcA_IDD"/>
</dbReference>
<evidence type="ECO:0000259" key="7">
    <source>
        <dbReference type="Pfam" id="PF01628"/>
    </source>
</evidence>
<dbReference type="Gene3D" id="3.30.450.40">
    <property type="match status" value="1"/>
</dbReference>
<evidence type="ECO:0000313" key="9">
    <source>
        <dbReference type="Proteomes" id="UP000199649"/>
    </source>
</evidence>
<evidence type="ECO:0000256" key="5">
    <source>
        <dbReference type="ARBA" id="ARBA00055319"/>
    </source>
</evidence>
<proteinExistence type="inferred from homology"/>
<dbReference type="NCBIfam" id="TIGR00331">
    <property type="entry name" value="hrcA"/>
    <property type="match status" value="1"/>
</dbReference>
<dbReference type="FunFam" id="1.10.10.10:FF:000049">
    <property type="entry name" value="Heat-inducible transcription repressor HrcA"/>
    <property type="match status" value="1"/>
</dbReference>
<dbReference type="InterPro" id="IPR029016">
    <property type="entry name" value="GAF-like_dom_sf"/>
</dbReference>
<dbReference type="SUPFAM" id="SSF55781">
    <property type="entry name" value="GAF domain-like"/>
    <property type="match status" value="1"/>
</dbReference>
<dbReference type="InterPro" id="IPR036388">
    <property type="entry name" value="WH-like_DNA-bd_sf"/>
</dbReference>
<dbReference type="GO" id="GO:0003677">
    <property type="term" value="F:DNA binding"/>
    <property type="evidence" value="ECO:0007669"/>
    <property type="project" value="InterPro"/>
</dbReference>
<dbReference type="InterPro" id="IPR021153">
    <property type="entry name" value="HrcA_C"/>
</dbReference>
<evidence type="ECO:0000256" key="2">
    <source>
        <dbReference type="ARBA" id="ARBA00023015"/>
    </source>
</evidence>
<evidence type="ECO:0000256" key="3">
    <source>
        <dbReference type="ARBA" id="ARBA00023016"/>
    </source>
</evidence>
<dbReference type="SUPFAM" id="SSF46785">
    <property type="entry name" value="Winged helix' DNA-binding domain"/>
    <property type="match status" value="1"/>
</dbReference>
<keyword evidence="2 6" id="KW-0805">Transcription regulation</keyword>
<gene>
    <name evidence="6" type="primary">hrcA</name>
    <name evidence="8" type="ORF">SAMN04489719_0380</name>
</gene>